<dbReference type="SUPFAM" id="SSF141322">
    <property type="entry name" value="NfeD domain-like"/>
    <property type="match status" value="1"/>
</dbReference>
<reference evidence="7 9" key="1">
    <citation type="journal article" date="2015" name="Genome Announc.">
        <title>Complete Genome Sequence of Corynebacterium kutscheri DSM 20755, a Corynebacterial Type Strain with Remarkably Low G+C Content of Chromosomal DNA.</title>
        <authorList>
            <person name="Ruckert C."/>
            <person name="Albersmeier A."/>
            <person name="Winkler A."/>
            <person name="Tauch A."/>
        </authorList>
    </citation>
    <scope>NUCLEOTIDE SEQUENCE [LARGE SCALE GENOMIC DNA]</scope>
    <source>
        <strain evidence="7 9">DSM 20755</strain>
    </source>
</reference>
<dbReference type="PANTHER" id="PTHR33507">
    <property type="entry name" value="INNER MEMBRANE PROTEIN YBBJ"/>
    <property type="match status" value="1"/>
</dbReference>
<keyword evidence="7" id="KW-0378">Hydrolase</keyword>
<evidence type="ECO:0000313" key="7">
    <source>
        <dbReference type="EMBL" id="AKE41243.1"/>
    </source>
</evidence>
<evidence type="ECO:0000313" key="10">
    <source>
        <dbReference type="Proteomes" id="UP000271380"/>
    </source>
</evidence>
<feature type="transmembrane region" description="Helical" evidence="5">
    <location>
        <begin position="32"/>
        <end position="63"/>
    </location>
</feature>
<evidence type="ECO:0000313" key="8">
    <source>
        <dbReference type="EMBL" id="VEH08519.1"/>
    </source>
</evidence>
<keyword evidence="3 5" id="KW-1133">Transmembrane helix</keyword>
<dbReference type="EMBL" id="LR134377">
    <property type="protein sequence ID" value="VEH08519.1"/>
    <property type="molecule type" value="Genomic_DNA"/>
</dbReference>
<reference evidence="8 10" key="2">
    <citation type="submission" date="2018-12" db="EMBL/GenBank/DDBJ databases">
        <authorList>
            <consortium name="Pathogen Informatics"/>
        </authorList>
    </citation>
    <scope>NUCLEOTIDE SEQUENCE [LARGE SCALE GENOMIC DNA]</scope>
    <source>
        <strain evidence="8 10">NCTC949</strain>
    </source>
</reference>
<keyword evidence="2 5" id="KW-0812">Transmembrane</keyword>
<dbReference type="KEGG" id="cku:UL82_05340"/>
<name>A0A0F6R1U4_9CORY</name>
<dbReference type="STRING" id="35755.UL82_05340"/>
<dbReference type="HOGENOM" id="CLU_116732_2_0_11"/>
<dbReference type="RefSeq" id="WP_046439420.1">
    <property type="nucleotide sequence ID" value="NZ_CP011312.1"/>
</dbReference>
<organism evidence="7 9">
    <name type="scientific">Corynebacterium kutscheri</name>
    <dbReference type="NCBI Taxonomy" id="35755"/>
    <lineage>
        <taxon>Bacteria</taxon>
        <taxon>Bacillati</taxon>
        <taxon>Actinomycetota</taxon>
        <taxon>Actinomycetes</taxon>
        <taxon>Mycobacteriales</taxon>
        <taxon>Corynebacteriaceae</taxon>
        <taxon>Corynebacterium</taxon>
    </lineage>
</organism>
<dbReference type="Gene3D" id="2.40.50.140">
    <property type="entry name" value="Nucleic acid-binding proteins"/>
    <property type="match status" value="1"/>
</dbReference>
<dbReference type="GO" id="GO:0006508">
    <property type="term" value="P:proteolysis"/>
    <property type="evidence" value="ECO:0007669"/>
    <property type="project" value="UniProtKB-KW"/>
</dbReference>
<dbReference type="InterPro" id="IPR052165">
    <property type="entry name" value="Membrane_assoc_protease"/>
</dbReference>
<evidence type="ECO:0000313" key="9">
    <source>
        <dbReference type="Proteomes" id="UP000033457"/>
    </source>
</evidence>
<dbReference type="OrthoDB" id="9792945at2"/>
<dbReference type="PANTHER" id="PTHR33507:SF3">
    <property type="entry name" value="INNER MEMBRANE PROTEIN YBBJ"/>
    <property type="match status" value="1"/>
</dbReference>
<keyword evidence="4 5" id="KW-0472">Membrane</keyword>
<evidence type="ECO:0000256" key="1">
    <source>
        <dbReference type="ARBA" id="ARBA00004141"/>
    </source>
</evidence>
<dbReference type="InterPro" id="IPR012340">
    <property type="entry name" value="NA-bd_OB-fold"/>
</dbReference>
<dbReference type="EMBL" id="CP011312">
    <property type="protein sequence ID" value="AKE41243.1"/>
    <property type="molecule type" value="Genomic_DNA"/>
</dbReference>
<feature type="domain" description="NfeD-like C-terminal" evidence="6">
    <location>
        <begin position="82"/>
        <end position="137"/>
    </location>
</feature>
<dbReference type="InterPro" id="IPR002810">
    <property type="entry name" value="NfeD-like_C"/>
</dbReference>
<accession>A0A0F6R1U4</accession>
<dbReference type="Proteomes" id="UP000033457">
    <property type="component" value="Chromosome"/>
</dbReference>
<sequence>MGALIWFITAIALASAELFVGELTLLMLGSGALAAAGIALFNVPLWVEILIFSLVSIGMLFFIKPALKKRMHQPLALDTSHNALVGKQAEVLETVTAHSGMVRLDGDIWSARSFVSGEEFSPHEYVQVYGINGSMAMIGKEI</sequence>
<evidence type="ECO:0000256" key="5">
    <source>
        <dbReference type="SAM" id="Phobius"/>
    </source>
</evidence>
<dbReference type="AlphaFoldDB" id="A0A0F6R1U4"/>
<dbReference type="GO" id="GO:0005886">
    <property type="term" value="C:plasma membrane"/>
    <property type="evidence" value="ECO:0007669"/>
    <property type="project" value="TreeGrafter"/>
</dbReference>
<keyword evidence="7" id="KW-0645">Protease</keyword>
<dbReference type="Pfam" id="PF01957">
    <property type="entry name" value="NfeD"/>
    <property type="match status" value="1"/>
</dbReference>
<dbReference type="GO" id="GO:0008233">
    <property type="term" value="F:peptidase activity"/>
    <property type="evidence" value="ECO:0007669"/>
    <property type="project" value="UniProtKB-KW"/>
</dbReference>
<keyword evidence="9" id="KW-1185">Reference proteome</keyword>
<evidence type="ECO:0000256" key="3">
    <source>
        <dbReference type="ARBA" id="ARBA00022989"/>
    </source>
</evidence>
<comment type="subcellular location">
    <subcellularLocation>
        <location evidence="1">Membrane</location>
        <topology evidence="1">Multi-pass membrane protein</topology>
    </subcellularLocation>
</comment>
<protein>
    <submittedName>
        <fullName evidence="7 8">Membrane protein</fullName>
    </submittedName>
</protein>
<evidence type="ECO:0000256" key="4">
    <source>
        <dbReference type="ARBA" id="ARBA00023136"/>
    </source>
</evidence>
<evidence type="ECO:0000259" key="6">
    <source>
        <dbReference type="Pfam" id="PF01957"/>
    </source>
</evidence>
<evidence type="ECO:0000256" key="2">
    <source>
        <dbReference type="ARBA" id="ARBA00022692"/>
    </source>
</evidence>
<gene>
    <name evidence="8" type="ORF">NCTC949_01634</name>
    <name evidence="7" type="ORF">UL82_05340</name>
</gene>
<proteinExistence type="predicted"/>
<dbReference type="Proteomes" id="UP000271380">
    <property type="component" value="Chromosome"/>
</dbReference>